<keyword evidence="1" id="KW-0812">Transmembrane</keyword>
<organism evidence="2 3">
    <name type="scientific">Thiopseudomonas alkaliphila</name>
    <dbReference type="NCBI Taxonomy" id="1697053"/>
    <lineage>
        <taxon>Bacteria</taxon>
        <taxon>Pseudomonadati</taxon>
        <taxon>Pseudomonadota</taxon>
        <taxon>Gammaproteobacteria</taxon>
        <taxon>Pseudomonadales</taxon>
        <taxon>Pseudomonadaceae</taxon>
        <taxon>Thiopseudomonas</taxon>
    </lineage>
</organism>
<dbReference type="Gene3D" id="3.40.50.10320">
    <property type="entry name" value="LmbE-like"/>
    <property type="match status" value="1"/>
</dbReference>
<dbReference type="PANTHER" id="PTHR12993:SF29">
    <property type="entry name" value="BLR3841 PROTEIN"/>
    <property type="match status" value="1"/>
</dbReference>
<dbReference type="SUPFAM" id="SSF102588">
    <property type="entry name" value="LmbE-like"/>
    <property type="match status" value="1"/>
</dbReference>
<evidence type="ECO:0000313" key="2">
    <source>
        <dbReference type="EMBL" id="AKX58614.1"/>
    </source>
</evidence>
<reference evidence="2 3" key="1">
    <citation type="journal article" date="2015" name="Genome Announc.">
        <title>Genome Sequences of Oblitimonas alkaliphila gen. nov. sp. nov. (Proposed), a Novel Bacterium of the Pseudomonadaceae Family.</title>
        <authorList>
            <person name="Lauer A.C."/>
            <person name="Nicholson A.C."/>
            <person name="Humrighouse B.W."/>
            <person name="Emery B."/>
            <person name="Drobish A."/>
            <person name="Juieng P."/>
            <person name="Loparev V."/>
            <person name="McQuiston J.R."/>
        </authorList>
    </citation>
    <scope>NUCLEOTIDE SEQUENCE [LARGE SCALE GENOMIC DNA]</scope>
    <source>
        <strain evidence="2 3">E5571</strain>
    </source>
</reference>
<dbReference type="STRING" id="1697053.AKN87_02555"/>
<sequence length="476" mass="53260">MSSKKQQLLQQFRRKKRLSLLLVLTVLVLLSAFYSLWLLPLALVLTWVIHEAWFADHLFYSPRSDYHYQFPEYSQQLACQLQDGRLQLAQALPESIGAGSTLVLAVHLRSSWLGRLFDPVLTVGCDRQTFERGACGVRYLNLTGQLSELVEHGLPLSTRFCQVQLHGPIVAWPAQDLSQRRIMFIAPHADDAELAAFGLYSQAADVSLVTLTQGEIEAETYQQLGLAPEAAAKLKGRLRSWDSMAIPLWGGVPTSHCVQLGYYCLQLQAMQQQPSQAFGSKESGEADTRSVRQMNVCRLPSDANGVPSWENLIADLTQLIADFKPELIVTPHPELDPHGDHIAATAAVQEALAQQTHSVQALLLYANHLADNDRWPMGNAGEGVALPPVTDAALPADELWSYVLSVEQQLDKALALAMQHDLQGSLPLKKRLRRNLQKLLLGRRWPVTGDNEFFRKAVRRHELFWVRPLQQTSPHD</sequence>
<accession>A0A0K1XBJ7</accession>
<dbReference type="AlphaFoldDB" id="A0A0K1XBJ7"/>
<evidence type="ECO:0000313" key="3">
    <source>
        <dbReference type="Proteomes" id="UP000063953"/>
    </source>
</evidence>
<dbReference type="GO" id="GO:0016811">
    <property type="term" value="F:hydrolase activity, acting on carbon-nitrogen (but not peptide) bonds, in linear amides"/>
    <property type="evidence" value="ECO:0007669"/>
    <property type="project" value="TreeGrafter"/>
</dbReference>
<keyword evidence="3" id="KW-1185">Reference proteome</keyword>
<keyword evidence="1" id="KW-0472">Membrane</keyword>
<protein>
    <submittedName>
        <fullName evidence="2">GlcNAc-PI de-N-acetylase</fullName>
    </submittedName>
</protein>
<dbReference type="Proteomes" id="UP000063953">
    <property type="component" value="Chromosome"/>
</dbReference>
<gene>
    <name evidence="2" type="ORF">AKN88_00660</name>
</gene>
<dbReference type="PATRIC" id="fig|1698449.3.peg.131"/>
<name>A0A0K1XBJ7_9GAMM</name>
<keyword evidence="1" id="KW-1133">Transmembrane helix</keyword>
<dbReference type="InterPro" id="IPR024078">
    <property type="entry name" value="LmbE-like_dom_sf"/>
</dbReference>
<dbReference type="RefSeq" id="WP_053099515.1">
    <property type="nucleotide sequence ID" value="NZ_CP012365.1"/>
</dbReference>
<evidence type="ECO:0000256" key="1">
    <source>
        <dbReference type="SAM" id="Phobius"/>
    </source>
</evidence>
<proteinExistence type="predicted"/>
<dbReference type="EMBL" id="CP012365">
    <property type="protein sequence ID" value="AKX58614.1"/>
    <property type="molecule type" value="Genomic_DNA"/>
</dbReference>
<dbReference type="Pfam" id="PF02585">
    <property type="entry name" value="PIG-L"/>
    <property type="match status" value="1"/>
</dbReference>
<feature type="transmembrane region" description="Helical" evidence="1">
    <location>
        <begin position="20"/>
        <end position="49"/>
    </location>
</feature>
<dbReference type="InterPro" id="IPR003737">
    <property type="entry name" value="GlcNAc_PI_deacetylase-related"/>
</dbReference>
<dbReference type="PANTHER" id="PTHR12993">
    <property type="entry name" value="N-ACETYLGLUCOSAMINYL-PHOSPHATIDYLINOSITOL DE-N-ACETYLASE-RELATED"/>
    <property type="match status" value="1"/>
</dbReference>